<proteinExistence type="predicted"/>
<name>A0AAP0HRW6_9MAGN</name>
<dbReference type="EMBL" id="JBBNAG010000011">
    <property type="protein sequence ID" value="KAK9094321.1"/>
    <property type="molecule type" value="Genomic_DNA"/>
</dbReference>
<evidence type="ECO:0000313" key="2">
    <source>
        <dbReference type="EMBL" id="KAK9094321.1"/>
    </source>
</evidence>
<comment type="caution">
    <text evidence="2">The sequence shown here is derived from an EMBL/GenBank/DDBJ whole genome shotgun (WGS) entry which is preliminary data.</text>
</comment>
<organism evidence="2 3">
    <name type="scientific">Stephania cephalantha</name>
    <dbReference type="NCBI Taxonomy" id="152367"/>
    <lineage>
        <taxon>Eukaryota</taxon>
        <taxon>Viridiplantae</taxon>
        <taxon>Streptophyta</taxon>
        <taxon>Embryophyta</taxon>
        <taxon>Tracheophyta</taxon>
        <taxon>Spermatophyta</taxon>
        <taxon>Magnoliopsida</taxon>
        <taxon>Ranunculales</taxon>
        <taxon>Menispermaceae</taxon>
        <taxon>Menispermoideae</taxon>
        <taxon>Cissampelideae</taxon>
        <taxon>Stephania</taxon>
    </lineage>
</organism>
<gene>
    <name evidence="2" type="ORF">Scep_025790</name>
</gene>
<feature type="compositionally biased region" description="Low complexity" evidence="1">
    <location>
        <begin position="99"/>
        <end position="113"/>
    </location>
</feature>
<evidence type="ECO:0000256" key="1">
    <source>
        <dbReference type="SAM" id="MobiDB-lite"/>
    </source>
</evidence>
<feature type="region of interest" description="Disordered" evidence="1">
    <location>
        <begin position="1"/>
        <end position="127"/>
    </location>
</feature>
<keyword evidence="3" id="KW-1185">Reference proteome</keyword>
<feature type="compositionally biased region" description="Low complexity" evidence="1">
    <location>
        <begin position="70"/>
        <end position="79"/>
    </location>
</feature>
<reference evidence="2 3" key="1">
    <citation type="submission" date="2024-01" db="EMBL/GenBank/DDBJ databases">
        <title>Genome assemblies of Stephania.</title>
        <authorList>
            <person name="Yang L."/>
        </authorList>
    </citation>
    <scope>NUCLEOTIDE SEQUENCE [LARGE SCALE GENOMIC DNA]</scope>
    <source>
        <strain evidence="2">JXDWG</strain>
        <tissue evidence="2">Leaf</tissue>
    </source>
</reference>
<accession>A0AAP0HRW6</accession>
<evidence type="ECO:0000313" key="3">
    <source>
        <dbReference type="Proteomes" id="UP001419268"/>
    </source>
</evidence>
<protein>
    <submittedName>
        <fullName evidence="2">Uncharacterized protein</fullName>
    </submittedName>
</protein>
<dbReference type="Proteomes" id="UP001419268">
    <property type="component" value="Unassembled WGS sequence"/>
</dbReference>
<dbReference type="AlphaFoldDB" id="A0AAP0HRW6"/>
<sequence>MRVVTAGGNDRPAGGEQPRKRKVCSSAVIGDSRRWDKTTNVARKRVAAPAGGESKPSQAKAKRQQEGKQAAAMAGCKAARGTSESHQESPKGTMSHLKLPTTGGLRTTEGGRPIFKSPDGIWSRSRSPEIRNAAADLKEMAAWGAWGA</sequence>